<evidence type="ECO:0000313" key="3">
    <source>
        <dbReference type="Proteomes" id="UP001159363"/>
    </source>
</evidence>
<dbReference type="EMBL" id="JARBHB010000006">
    <property type="protein sequence ID" value="KAJ8880426.1"/>
    <property type="molecule type" value="Genomic_DNA"/>
</dbReference>
<name>A0ABQ9H7Y9_9NEOP</name>
<reference evidence="2 3" key="1">
    <citation type="submission" date="2023-02" db="EMBL/GenBank/DDBJ databases">
        <title>LHISI_Scaffold_Assembly.</title>
        <authorList>
            <person name="Stuart O.P."/>
            <person name="Cleave R."/>
            <person name="Magrath M.J.L."/>
            <person name="Mikheyev A.S."/>
        </authorList>
    </citation>
    <scope>NUCLEOTIDE SEQUENCE [LARGE SCALE GENOMIC DNA]</scope>
    <source>
        <strain evidence="2">Daus_M_001</strain>
        <tissue evidence="2">Leg muscle</tissue>
    </source>
</reference>
<gene>
    <name evidence="2" type="ORF">PR048_016895</name>
</gene>
<protein>
    <submittedName>
        <fullName evidence="2">Uncharacterized protein</fullName>
    </submittedName>
</protein>
<proteinExistence type="predicted"/>
<keyword evidence="3" id="KW-1185">Reference proteome</keyword>
<organism evidence="2 3">
    <name type="scientific">Dryococelus australis</name>
    <dbReference type="NCBI Taxonomy" id="614101"/>
    <lineage>
        <taxon>Eukaryota</taxon>
        <taxon>Metazoa</taxon>
        <taxon>Ecdysozoa</taxon>
        <taxon>Arthropoda</taxon>
        <taxon>Hexapoda</taxon>
        <taxon>Insecta</taxon>
        <taxon>Pterygota</taxon>
        <taxon>Neoptera</taxon>
        <taxon>Polyneoptera</taxon>
        <taxon>Phasmatodea</taxon>
        <taxon>Verophasmatodea</taxon>
        <taxon>Anareolatae</taxon>
        <taxon>Phasmatidae</taxon>
        <taxon>Eurycanthinae</taxon>
        <taxon>Dryococelus</taxon>
    </lineage>
</organism>
<evidence type="ECO:0000256" key="1">
    <source>
        <dbReference type="SAM" id="SignalP"/>
    </source>
</evidence>
<dbReference type="Proteomes" id="UP001159363">
    <property type="component" value="Chromosome 5"/>
</dbReference>
<keyword evidence="1" id="KW-0732">Signal</keyword>
<accession>A0ABQ9H7Y9</accession>
<feature type="signal peptide" evidence="1">
    <location>
        <begin position="1"/>
        <end position="22"/>
    </location>
</feature>
<comment type="caution">
    <text evidence="2">The sequence shown here is derived from an EMBL/GenBank/DDBJ whole genome shotgun (WGS) entry which is preliminary data.</text>
</comment>
<evidence type="ECO:0000313" key="2">
    <source>
        <dbReference type="EMBL" id="KAJ8880426.1"/>
    </source>
</evidence>
<sequence>MWEDPVNLTMAVNLIVTHYICCAVCVPANISETITDEVVQRLFGPDVVVAEIVHPDRPGVQMKMVIFLWQRS</sequence>
<feature type="chain" id="PRO_5045317692" evidence="1">
    <location>
        <begin position="23"/>
        <end position="72"/>
    </location>
</feature>